<dbReference type="EMBL" id="BMFC01000007">
    <property type="protein sequence ID" value="GGC10039.1"/>
    <property type="molecule type" value="Genomic_DNA"/>
</dbReference>
<comment type="caution">
    <text evidence="2">The sequence shown here is derived from an EMBL/GenBank/DDBJ whole genome shotgun (WGS) entry which is preliminary data.</text>
</comment>
<feature type="compositionally biased region" description="Polar residues" evidence="1">
    <location>
        <begin position="102"/>
        <end position="113"/>
    </location>
</feature>
<proteinExistence type="predicted"/>
<gene>
    <name evidence="2" type="ORF">GCM10011363_28360</name>
</gene>
<name>A0ABQ1KWX8_9RHOB</name>
<dbReference type="Proteomes" id="UP000645462">
    <property type="component" value="Unassembled WGS sequence"/>
</dbReference>
<dbReference type="Gene3D" id="3.30.750.140">
    <property type="match status" value="1"/>
</dbReference>
<protein>
    <recommendedName>
        <fullName evidence="4">Flagellar hook-length control protein-like C-terminal domain-containing protein</fullName>
    </recommendedName>
</protein>
<evidence type="ECO:0000313" key="2">
    <source>
        <dbReference type="EMBL" id="GGC10039.1"/>
    </source>
</evidence>
<keyword evidence="3" id="KW-1185">Reference proteome</keyword>
<reference evidence="3" key="1">
    <citation type="journal article" date="2019" name="Int. J. Syst. Evol. Microbiol.">
        <title>The Global Catalogue of Microorganisms (GCM) 10K type strain sequencing project: providing services to taxonomists for standard genome sequencing and annotation.</title>
        <authorList>
            <consortium name="The Broad Institute Genomics Platform"/>
            <consortium name="The Broad Institute Genome Sequencing Center for Infectious Disease"/>
            <person name="Wu L."/>
            <person name="Ma J."/>
        </authorList>
    </citation>
    <scope>NUCLEOTIDE SEQUENCE [LARGE SCALE GENOMIC DNA]</scope>
    <source>
        <strain evidence="3">CGMCC 1.12478</strain>
    </source>
</reference>
<evidence type="ECO:0008006" key="4">
    <source>
        <dbReference type="Google" id="ProtNLM"/>
    </source>
</evidence>
<dbReference type="RefSeq" id="WP_188482711.1">
    <property type="nucleotide sequence ID" value="NZ_BMFC01000007.1"/>
</dbReference>
<evidence type="ECO:0000313" key="3">
    <source>
        <dbReference type="Proteomes" id="UP000645462"/>
    </source>
</evidence>
<feature type="compositionally biased region" description="Gly residues" evidence="1">
    <location>
        <begin position="529"/>
        <end position="538"/>
    </location>
</feature>
<feature type="compositionally biased region" description="Polar residues" evidence="1">
    <location>
        <begin position="539"/>
        <end position="551"/>
    </location>
</feature>
<feature type="region of interest" description="Disordered" evidence="1">
    <location>
        <begin position="200"/>
        <end position="223"/>
    </location>
</feature>
<organism evidence="2 3">
    <name type="scientific">Marivita lacus</name>
    <dbReference type="NCBI Taxonomy" id="1323742"/>
    <lineage>
        <taxon>Bacteria</taxon>
        <taxon>Pseudomonadati</taxon>
        <taxon>Pseudomonadota</taxon>
        <taxon>Alphaproteobacteria</taxon>
        <taxon>Rhodobacterales</taxon>
        <taxon>Roseobacteraceae</taxon>
        <taxon>Marivita</taxon>
    </lineage>
</organism>
<accession>A0ABQ1KWX8</accession>
<sequence length="576" mass="59203">MMQAVVLLSAMGVSMPSRGAGNVTDAQMTFDGLIGEAEAVEVSGILPDPLSEEDLEAAAVPSDAEDGDLAEQDVLDSSDLPVTVEDVPVPMDILQPTELAQQLGDQDSTTEFGSSDGLMPGGGETKPIPSAFATPPVVSARDVVPVELGDDLTATNQVPVHNGKNGSFSDASKISLDKIGVESDPSKIGNAPISRLHELPVQTDNAVEDGQGTTDPSRLPTESDDASVLFTSKLPASPSETAVDPVKDRMPADMLAARLPTESDDASVLFTSKLSASPSETAVDPVKDAMPANTHAVPSEASMGSETIASMVAAAPNAGSAAAKPDAGLTKTGTITAKQTDGVPISVESVQTAIPFDNPEVPSTSDVPKNLAPLGPVTTNGALAETQPLEGLPLSGDANDKQVQWTIDQSPPSALVEAEPQTAEVASDRPTDPVRPRSAIVPNVVERVAALPREVGETVIHLKPHGMGLIEVSIQQARDGGLDIVLRIQNPMVLEAMQAERQAVAQAIGGQGSAASGSLTMDLFQSGSGQRGAQGDGSGATSRSGSLPTTEETLDTAADQAVTRQIIQSDRVNIIT</sequence>
<feature type="region of interest" description="Disordered" evidence="1">
    <location>
        <begin position="519"/>
        <end position="557"/>
    </location>
</feature>
<dbReference type="InterPro" id="IPR038610">
    <property type="entry name" value="FliK-like_C_sf"/>
</dbReference>
<evidence type="ECO:0000256" key="1">
    <source>
        <dbReference type="SAM" id="MobiDB-lite"/>
    </source>
</evidence>
<feature type="region of interest" description="Disordered" evidence="1">
    <location>
        <begin position="102"/>
        <end position="123"/>
    </location>
</feature>